<evidence type="ECO:0000313" key="2">
    <source>
        <dbReference type="Proteomes" id="UP000295773"/>
    </source>
</evidence>
<gene>
    <name evidence="1" type="ORF">EDD61_10967</name>
</gene>
<dbReference type="AlphaFoldDB" id="A0A4R3TEP9"/>
<reference evidence="1 2" key="1">
    <citation type="submission" date="2019-03" db="EMBL/GenBank/DDBJ databases">
        <title>Genomic Encyclopedia of Type Strains, Phase IV (KMG-IV): sequencing the most valuable type-strain genomes for metagenomic binning, comparative biology and taxonomic classification.</title>
        <authorList>
            <person name="Goeker M."/>
        </authorList>
    </citation>
    <scope>NUCLEOTIDE SEQUENCE [LARGE SCALE GENOMIC DNA]</scope>
    <source>
        <strain evidence="1 2">DSM 29481</strain>
    </source>
</reference>
<dbReference type="Proteomes" id="UP000295773">
    <property type="component" value="Unassembled WGS sequence"/>
</dbReference>
<dbReference type="Gene3D" id="3.30.730.10">
    <property type="entry name" value="AP2/ERF domain"/>
    <property type="match status" value="1"/>
</dbReference>
<protein>
    <submittedName>
        <fullName evidence="1">AP2 domain-containing protein</fullName>
    </submittedName>
</protein>
<dbReference type="GO" id="GO:0003700">
    <property type="term" value="F:DNA-binding transcription factor activity"/>
    <property type="evidence" value="ECO:0007669"/>
    <property type="project" value="InterPro"/>
</dbReference>
<dbReference type="InterPro" id="IPR016177">
    <property type="entry name" value="DNA-bd_dom_sf"/>
</dbReference>
<dbReference type="GO" id="GO:0003677">
    <property type="term" value="F:DNA binding"/>
    <property type="evidence" value="ECO:0007669"/>
    <property type="project" value="InterPro"/>
</dbReference>
<dbReference type="InterPro" id="IPR036955">
    <property type="entry name" value="AP2/ERF_dom_sf"/>
</dbReference>
<dbReference type="EMBL" id="SMBP01000009">
    <property type="protein sequence ID" value="TCU60030.1"/>
    <property type="molecule type" value="Genomic_DNA"/>
</dbReference>
<accession>A0A4R3TEP9</accession>
<comment type="caution">
    <text evidence="1">The sequence shown here is derived from an EMBL/GenBank/DDBJ whole genome shotgun (WGS) entry which is preliminary data.</text>
</comment>
<dbReference type="SUPFAM" id="SSF54171">
    <property type="entry name" value="DNA-binding domain"/>
    <property type="match status" value="1"/>
</dbReference>
<sequence length="148" mass="17198">MNKTKYLNNQSFGFLTALEDKPIKMDKHFYQKCRCICGKILYVREDSLLRGTSRSCGCKSKELRHYQFTEKAIAKMQLSKIGKSKYNKSGCVGVNWDKSRGRWQASIRYNGKKINIGRFDNYEDAVTARKKVEVKILKEIKEKIPTSN</sequence>
<name>A0A4R3TEP9_9FIRM</name>
<evidence type="ECO:0000313" key="1">
    <source>
        <dbReference type="EMBL" id="TCU60030.1"/>
    </source>
</evidence>
<keyword evidence="2" id="KW-1185">Reference proteome</keyword>
<dbReference type="RefSeq" id="WP_132224737.1">
    <property type="nucleotide sequence ID" value="NZ_JANKBG010000009.1"/>
</dbReference>
<proteinExistence type="predicted"/>
<organism evidence="1 2">
    <name type="scientific">Longicatena caecimuris</name>
    <dbReference type="NCBI Taxonomy" id="1796635"/>
    <lineage>
        <taxon>Bacteria</taxon>
        <taxon>Bacillati</taxon>
        <taxon>Bacillota</taxon>
        <taxon>Erysipelotrichia</taxon>
        <taxon>Erysipelotrichales</taxon>
        <taxon>Erysipelotrichaceae</taxon>
        <taxon>Longicatena</taxon>
    </lineage>
</organism>